<dbReference type="InterPro" id="IPR010313">
    <property type="entry name" value="Glycine_N-acyltransferase"/>
</dbReference>
<dbReference type="EC" id="2.3.1.-" evidence="1"/>
<dbReference type="Proteomes" id="UP000887575">
    <property type="component" value="Unassembled WGS sequence"/>
</dbReference>
<dbReference type="PANTHER" id="PTHR15298">
    <property type="entry name" value="L-COA N-ACYLTRANSFERASE-RELATED"/>
    <property type="match status" value="1"/>
</dbReference>
<evidence type="ECO:0000313" key="3">
    <source>
        <dbReference type="WBParaSite" id="MBELARI_LOCUS7899"/>
    </source>
</evidence>
<reference evidence="3" key="1">
    <citation type="submission" date="2024-02" db="UniProtKB">
        <authorList>
            <consortium name="WormBaseParasite"/>
        </authorList>
    </citation>
    <scope>IDENTIFICATION</scope>
</reference>
<keyword evidence="1" id="KW-0808">Transferase</keyword>
<keyword evidence="2" id="KW-1185">Reference proteome</keyword>
<protein>
    <recommendedName>
        <fullName evidence="1">Glycine N-acyltransferase-like protein</fullName>
        <ecNumber evidence="1">2.3.1.-</ecNumber>
    </recommendedName>
</protein>
<dbReference type="AlphaFoldDB" id="A0AAF3FL97"/>
<dbReference type="PANTHER" id="PTHR15298:SF1">
    <property type="entry name" value="GLYCINE N-ACYLTRANSFERASE-LIKE PROTEIN"/>
    <property type="match status" value="1"/>
</dbReference>
<dbReference type="SUPFAM" id="SSF55729">
    <property type="entry name" value="Acyl-CoA N-acyltransferases (Nat)"/>
    <property type="match status" value="1"/>
</dbReference>
<dbReference type="GO" id="GO:0005739">
    <property type="term" value="C:mitochondrion"/>
    <property type="evidence" value="ECO:0007669"/>
    <property type="project" value="InterPro"/>
</dbReference>
<proteinExistence type="inferred from homology"/>
<organism evidence="2 3">
    <name type="scientific">Mesorhabditis belari</name>
    <dbReference type="NCBI Taxonomy" id="2138241"/>
    <lineage>
        <taxon>Eukaryota</taxon>
        <taxon>Metazoa</taxon>
        <taxon>Ecdysozoa</taxon>
        <taxon>Nematoda</taxon>
        <taxon>Chromadorea</taxon>
        <taxon>Rhabditida</taxon>
        <taxon>Rhabditina</taxon>
        <taxon>Rhabditomorpha</taxon>
        <taxon>Rhabditoidea</taxon>
        <taxon>Rhabditidae</taxon>
        <taxon>Mesorhabditinae</taxon>
        <taxon>Mesorhabditis</taxon>
    </lineage>
</organism>
<keyword evidence="1" id="KW-0012">Acyltransferase</keyword>
<name>A0AAF3FL97_9BILA</name>
<evidence type="ECO:0000313" key="2">
    <source>
        <dbReference type="Proteomes" id="UP000887575"/>
    </source>
</evidence>
<accession>A0AAF3FL97</accession>
<comment type="similarity">
    <text evidence="1">Belongs to the glycine N-acyltransferase family.</text>
</comment>
<dbReference type="InterPro" id="IPR016181">
    <property type="entry name" value="Acyl_CoA_acyltransferase"/>
</dbReference>
<dbReference type="GO" id="GO:0047961">
    <property type="term" value="F:glycine N-acyltransferase activity"/>
    <property type="evidence" value="ECO:0007669"/>
    <property type="project" value="InterPro"/>
</dbReference>
<sequence length="304" mass="35118">MFKQYLTNGELEEALQELMSETTRHKAITGSLEVFLKLKFTGAFYLYSYTVDVQAKYWFCVKDFLQRVDIYIDVDGEFFSEEFHFAFGKVLCECPGLKDLSENATGCLIVEEAALEEVQAMLEMCQVEFSGCTEFLVCQPNREIERHEVPQGFTLSRLRDEDAEFVAASWAYSAENEAAALRHRFSNLPNWALIDESTNLPASFVFLEHNGMVAHLYTVEQYRGRKFRDIVFRELLSECESHFNLIPWYGISPKNEAMLSWTPESDKLRDAQGNHMKISVAFMKIANFQLPDGILEDMQDLENY</sequence>
<dbReference type="Gene3D" id="3.40.630.30">
    <property type="match status" value="1"/>
</dbReference>
<evidence type="ECO:0000256" key="1">
    <source>
        <dbReference type="RuleBase" id="RU368002"/>
    </source>
</evidence>
<dbReference type="WBParaSite" id="MBELARI_LOCUS7899">
    <property type="protein sequence ID" value="MBELARI_LOCUS7899"/>
    <property type="gene ID" value="MBELARI_LOCUS7899"/>
</dbReference>